<name>A0A0S4V9Q1_RALSL</name>
<feature type="domain" description="Transcription regulator PadR N-terminal" evidence="1">
    <location>
        <begin position="20"/>
        <end position="83"/>
    </location>
</feature>
<dbReference type="Pfam" id="PF03551">
    <property type="entry name" value="PadR"/>
    <property type="match status" value="1"/>
</dbReference>
<accession>A0A0S4V9Q1</accession>
<dbReference type="InterPro" id="IPR036388">
    <property type="entry name" value="WH-like_DNA-bd_sf"/>
</dbReference>
<dbReference type="InterPro" id="IPR036390">
    <property type="entry name" value="WH_DNA-bd_sf"/>
</dbReference>
<evidence type="ECO:0000259" key="1">
    <source>
        <dbReference type="Pfam" id="PF03551"/>
    </source>
</evidence>
<proteinExistence type="predicted"/>
<reference evidence="2" key="1">
    <citation type="submission" date="2015-10" db="EMBL/GenBank/DDBJ databases">
        <authorList>
            <person name="Gilbert D.G."/>
        </authorList>
    </citation>
    <scope>NUCLEOTIDE SEQUENCE</scope>
    <source>
        <strain evidence="2">Phyl III-seqv23</strain>
    </source>
</reference>
<dbReference type="EMBL" id="LN899824">
    <property type="protein sequence ID" value="CUV31339.1"/>
    <property type="molecule type" value="Genomic_DNA"/>
</dbReference>
<sequence>MDITKTEALVLQQLVAAAGSELYGLEMVKSSGGALKMGTIYVILGRLQDKGFVESRREELKDSNRAVPRRLYKITGTGRRVLQAYEAARAAYAAGMCGA</sequence>
<evidence type="ECO:0000313" key="2">
    <source>
        <dbReference type="EMBL" id="CUV31339.1"/>
    </source>
</evidence>
<dbReference type="AlphaFoldDB" id="A0A0S4V9Q1"/>
<gene>
    <name evidence="2" type="ORF">RUN1985_v1_870008</name>
</gene>
<dbReference type="InterPro" id="IPR005149">
    <property type="entry name" value="Tscrpt_reg_PadR_N"/>
</dbReference>
<dbReference type="Gene3D" id="1.10.10.10">
    <property type="entry name" value="Winged helix-like DNA-binding domain superfamily/Winged helix DNA-binding domain"/>
    <property type="match status" value="1"/>
</dbReference>
<protein>
    <recommendedName>
        <fullName evidence="1">Transcription regulator PadR N-terminal domain-containing protein</fullName>
    </recommendedName>
</protein>
<organism evidence="2">
    <name type="scientific">Ralstonia solanacearum</name>
    <name type="common">Pseudomonas solanacearum</name>
    <dbReference type="NCBI Taxonomy" id="305"/>
    <lineage>
        <taxon>Bacteria</taxon>
        <taxon>Pseudomonadati</taxon>
        <taxon>Pseudomonadota</taxon>
        <taxon>Betaproteobacteria</taxon>
        <taxon>Burkholderiales</taxon>
        <taxon>Burkholderiaceae</taxon>
        <taxon>Ralstonia</taxon>
        <taxon>Ralstonia solanacearum species complex</taxon>
    </lineage>
</organism>
<dbReference type="SUPFAM" id="SSF46785">
    <property type="entry name" value="Winged helix' DNA-binding domain"/>
    <property type="match status" value="1"/>
</dbReference>